<dbReference type="InterPro" id="IPR050491">
    <property type="entry name" value="AmpC-like"/>
</dbReference>
<accession>A0AAD7EGL4</accession>
<evidence type="ECO:0000256" key="2">
    <source>
        <dbReference type="SAM" id="Phobius"/>
    </source>
</evidence>
<evidence type="ECO:0000256" key="1">
    <source>
        <dbReference type="ARBA" id="ARBA00038215"/>
    </source>
</evidence>
<name>A0AAD7EGL4_9AGAR</name>
<feature type="transmembrane region" description="Helical" evidence="2">
    <location>
        <begin position="24"/>
        <end position="43"/>
    </location>
</feature>
<dbReference type="Pfam" id="PF00144">
    <property type="entry name" value="Beta-lactamase"/>
    <property type="match status" value="1"/>
</dbReference>
<feature type="non-terminal residue" evidence="4">
    <location>
        <position position="589"/>
    </location>
</feature>
<dbReference type="PANTHER" id="PTHR46825">
    <property type="entry name" value="D-ALANYL-D-ALANINE-CARBOXYPEPTIDASE/ENDOPEPTIDASE AMPH"/>
    <property type="match status" value="1"/>
</dbReference>
<evidence type="ECO:0000259" key="3">
    <source>
        <dbReference type="Pfam" id="PF00144"/>
    </source>
</evidence>
<reference evidence="4" key="1">
    <citation type="submission" date="2023-03" db="EMBL/GenBank/DDBJ databases">
        <title>Massive genome expansion in bonnet fungi (Mycena s.s.) driven by repeated elements and novel gene families across ecological guilds.</title>
        <authorList>
            <consortium name="Lawrence Berkeley National Laboratory"/>
            <person name="Harder C.B."/>
            <person name="Miyauchi S."/>
            <person name="Viragh M."/>
            <person name="Kuo A."/>
            <person name="Thoen E."/>
            <person name="Andreopoulos B."/>
            <person name="Lu D."/>
            <person name="Skrede I."/>
            <person name="Drula E."/>
            <person name="Henrissat B."/>
            <person name="Morin E."/>
            <person name="Kohler A."/>
            <person name="Barry K."/>
            <person name="LaButti K."/>
            <person name="Morin E."/>
            <person name="Salamov A."/>
            <person name="Lipzen A."/>
            <person name="Mereny Z."/>
            <person name="Hegedus B."/>
            <person name="Baldrian P."/>
            <person name="Stursova M."/>
            <person name="Weitz H."/>
            <person name="Taylor A."/>
            <person name="Grigoriev I.V."/>
            <person name="Nagy L.G."/>
            <person name="Martin F."/>
            <person name="Kauserud H."/>
        </authorList>
    </citation>
    <scope>NUCLEOTIDE SEQUENCE</scope>
    <source>
        <strain evidence="4">CBHHK002</strain>
    </source>
</reference>
<comment type="caution">
    <text evidence="4">The sequence shown here is derived from an EMBL/GenBank/DDBJ whole genome shotgun (WGS) entry which is preliminary data.</text>
</comment>
<keyword evidence="5" id="KW-1185">Reference proteome</keyword>
<keyword evidence="2" id="KW-0812">Transmembrane</keyword>
<keyword evidence="2" id="KW-1133">Transmembrane helix</keyword>
<keyword evidence="2" id="KW-0472">Membrane</keyword>
<dbReference type="Proteomes" id="UP001218218">
    <property type="component" value="Unassembled WGS sequence"/>
</dbReference>
<feature type="domain" description="Beta-lactamase-related" evidence="3">
    <location>
        <begin position="76"/>
        <end position="418"/>
    </location>
</feature>
<dbReference type="InterPro" id="IPR012338">
    <property type="entry name" value="Beta-lactam/transpept-like"/>
</dbReference>
<dbReference type="AlphaFoldDB" id="A0AAD7EGL4"/>
<comment type="similarity">
    <text evidence="1">Belongs to the peptidase S12 family.</text>
</comment>
<proteinExistence type="inferred from homology"/>
<organism evidence="4 5">
    <name type="scientific">Mycena albidolilacea</name>
    <dbReference type="NCBI Taxonomy" id="1033008"/>
    <lineage>
        <taxon>Eukaryota</taxon>
        <taxon>Fungi</taxon>
        <taxon>Dikarya</taxon>
        <taxon>Basidiomycota</taxon>
        <taxon>Agaricomycotina</taxon>
        <taxon>Agaricomycetes</taxon>
        <taxon>Agaricomycetidae</taxon>
        <taxon>Agaricales</taxon>
        <taxon>Marasmiineae</taxon>
        <taxon>Mycenaceae</taxon>
        <taxon>Mycena</taxon>
    </lineage>
</organism>
<dbReference type="InterPro" id="IPR001466">
    <property type="entry name" value="Beta-lactam-related"/>
</dbReference>
<dbReference type="Gene3D" id="3.40.710.10">
    <property type="entry name" value="DD-peptidase/beta-lactamase superfamily"/>
    <property type="match status" value="1"/>
</dbReference>
<sequence>MGAQCSFARSIKSATSAQDFHLKMWPIALTSLFYVPLVASAALNRRSGGAQILTPAVDVFINKLFTEWNSPGGAAVAVVRMDGQGRWLVETKGYGFAKADGTKVGPETMFAIGSNSKLFDVLATGLLISNESLTPQISWDTTIASVIPNWKLLDTVASAQSTITDLMAHRTGLPAHDFAYFLNNDSIPAVIERAQYLKPSLGFRAAAQYNNIMYAVLSYFPTTLLPGNPPFARYVAEHILGPLGLNSTTYSFASANKTEGMADGFARDGLNISRSPLDAGTTRIVPFLFPTETEDGNSVSGAGGLLSNAIDMARWLQMLLADGRNPDTNATIIPPAVLDTLATGFSVWVGNSDSGQFPDAPELSPATYSGGQSQMAYRGHLMLEHEGALPGYHSRITRFPDDGAGVAILTNDDAFGPVMKEIIKYRLADEIFGLQPVDWDSRYQAAIQQLELAGGTRTPTPANASLPFELSAMLGTYRNLGYGADIELCAPAAKSPSPACAALVTRLNSTFPAQLAAADLVWAWNRVLADYVTLTHFDGAVFNVSGSWIAMPTGDPTAPFWPYDTKLESNVAEFALDGRGKVAGFGLRG</sequence>
<protein>
    <submittedName>
        <fullName evidence="4">Beta-lactamase/transpeptidase-like protein</fullName>
    </submittedName>
</protein>
<dbReference type="PANTHER" id="PTHR46825:SF15">
    <property type="entry name" value="BETA-LACTAMASE-RELATED DOMAIN-CONTAINING PROTEIN"/>
    <property type="match status" value="1"/>
</dbReference>
<dbReference type="SUPFAM" id="SSF56601">
    <property type="entry name" value="beta-lactamase/transpeptidase-like"/>
    <property type="match status" value="1"/>
</dbReference>
<gene>
    <name evidence="4" type="ORF">DFH08DRAFT_1033677</name>
</gene>
<dbReference type="EMBL" id="JARIHO010000050">
    <property type="protein sequence ID" value="KAJ7321670.1"/>
    <property type="molecule type" value="Genomic_DNA"/>
</dbReference>
<evidence type="ECO:0000313" key="4">
    <source>
        <dbReference type="EMBL" id="KAJ7321670.1"/>
    </source>
</evidence>
<evidence type="ECO:0000313" key="5">
    <source>
        <dbReference type="Proteomes" id="UP001218218"/>
    </source>
</evidence>